<organism evidence="1 2">
    <name type="scientific">Stenotrophomonas maltophilia</name>
    <name type="common">Pseudomonas maltophilia</name>
    <name type="synonym">Xanthomonas maltophilia</name>
    <dbReference type="NCBI Taxonomy" id="40324"/>
    <lineage>
        <taxon>Bacteria</taxon>
        <taxon>Pseudomonadati</taxon>
        <taxon>Pseudomonadota</taxon>
        <taxon>Gammaproteobacteria</taxon>
        <taxon>Lysobacterales</taxon>
        <taxon>Lysobacteraceae</taxon>
        <taxon>Stenotrophomonas</taxon>
        <taxon>Stenotrophomonas maltophilia group</taxon>
    </lineage>
</organism>
<proteinExistence type="predicted"/>
<evidence type="ECO:0000313" key="2">
    <source>
        <dbReference type="Proteomes" id="UP000249614"/>
    </source>
</evidence>
<dbReference type="EMBL" id="LXXM01000226">
    <property type="protein sequence ID" value="PZS87685.1"/>
    <property type="molecule type" value="Genomic_DNA"/>
</dbReference>
<protein>
    <submittedName>
        <fullName evidence="1">Uncharacterized protein</fullName>
    </submittedName>
</protein>
<sequence length="111" mass="12073">MNADPLDLAFMAIGVDAAFRDPTTGDYDGGQLELVGEVLAYQPVLDAHYQAFFNPEGFPGCWAYEVAEPFGEWCARQLMTGTTPNTAAVNEWLDKNAPGEETRDVKVGEVA</sequence>
<reference evidence="1 2" key="1">
    <citation type="submission" date="2016-05" db="EMBL/GenBank/DDBJ databases">
        <authorList>
            <person name="Lavstsen T."/>
            <person name="Jespersen J.S."/>
        </authorList>
    </citation>
    <scope>NUCLEOTIDE SEQUENCE [LARGE SCALE GENOMIC DNA]</scope>
    <source>
        <strain evidence="1 2">SM-5815</strain>
    </source>
</reference>
<comment type="caution">
    <text evidence="1">The sequence shown here is derived from an EMBL/GenBank/DDBJ whole genome shotgun (WGS) entry which is preliminary data.</text>
</comment>
<dbReference type="Proteomes" id="UP000249614">
    <property type="component" value="Unassembled WGS sequence"/>
</dbReference>
<gene>
    <name evidence="1" type="ORF">A7X83_01710</name>
</gene>
<name>A0A2W6IUZ4_STEMA</name>
<dbReference type="AlphaFoldDB" id="A0A2W6IUZ4"/>
<accession>A0A2W6IUZ4</accession>
<dbReference type="RefSeq" id="WP_111113648.1">
    <property type="nucleotide sequence ID" value="NZ_LXXM01000226.1"/>
</dbReference>
<evidence type="ECO:0000313" key="1">
    <source>
        <dbReference type="EMBL" id="PZS87685.1"/>
    </source>
</evidence>